<dbReference type="RefSeq" id="WP_408976686.1">
    <property type="nucleotide sequence ID" value="NZ_JBJUVG010000002.1"/>
</dbReference>
<feature type="binding site" evidence="3">
    <location>
        <position position="102"/>
    </location>
    <ligand>
        <name>ATP</name>
        <dbReference type="ChEBI" id="CHEBI:30616"/>
    </ligand>
</feature>
<keyword evidence="3" id="KW-0820">tRNA-binding</keyword>
<comment type="similarity">
    <text evidence="3">Belongs to the TmcAL family.</text>
</comment>
<accession>A0ABW9GWM4</accession>
<keyword evidence="2 3" id="KW-0694">RNA-binding</keyword>
<evidence type="ECO:0000256" key="3">
    <source>
        <dbReference type="HAMAP-Rule" id="MF_01539"/>
    </source>
</evidence>
<dbReference type="InterPro" id="IPR004821">
    <property type="entry name" value="Cyt_trans-like"/>
</dbReference>
<dbReference type="Proteomes" id="UP001631949">
    <property type="component" value="Unassembled WGS sequence"/>
</dbReference>
<keyword evidence="3" id="KW-0963">Cytoplasm</keyword>
<dbReference type="InterPro" id="IPR008513">
    <property type="entry name" value="tRNA(Met)_cyd_acetate_ligase"/>
</dbReference>
<dbReference type="InterPro" id="IPR014729">
    <property type="entry name" value="Rossmann-like_a/b/a_fold"/>
</dbReference>
<dbReference type="SUPFAM" id="SSF52374">
    <property type="entry name" value="Nucleotidylyl transferase"/>
    <property type="match status" value="1"/>
</dbReference>
<keyword evidence="3" id="KW-0436">Ligase</keyword>
<gene>
    <name evidence="3" type="primary">tmcAL</name>
    <name evidence="4" type="ORF">ACKQTC_01580</name>
</gene>
<keyword evidence="3" id="KW-0067">ATP-binding</keyword>
<name>A0ABW9GWM4_9FIRM</name>
<feature type="binding site" evidence="3">
    <location>
        <position position="183"/>
    </location>
    <ligand>
        <name>ATP</name>
        <dbReference type="ChEBI" id="CHEBI:30616"/>
    </ligand>
</feature>
<proteinExistence type="inferred from homology"/>
<evidence type="ECO:0000256" key="2">
    <source>
        <dbReference type="ARBA" id="ARBA00022884"/>
    </source>
</evidence>
<comment type="subcellular location">
    <subcellularLocation>
        <location evidence="3">Cytoplasm</location>
    </subcellularLocation>
</comment>
<evidence type="ECO:0000313" key="5">
    <source>
        <dbReference type="Proteomes" id="UP001631949"/>
    </source>
</evidence>
<feature type="binding site" evidence="3">
    <location>
        <position position="161"/>
    </location>
    <ligand>
        <name>ATP</name>
        <dbReference type="ChEBI" id="CHEBI:30616"/>
    </ligand>
</feature>
<comment type="function">
    <text evidence="3">Catalyzes the formation of N(4)-acetylcytidine (ac(4)C) at the wobble position of elongator tRNA(Met), using acetate and ATP as substrates. First activates an acetate ion to form acetyladenylate (Ac-AMP) and then transfers the acetyl group to tRNA to form ac(4)C34.</text>
</comment>
<comment type="caution">
    <text evidence="4">The sequence shown here is derived from an EMBL/GenBank/DDBJ whole genome shotgun (WGS) entry which is preliminary data.</text>
</comment>
<dbReference type="PANTHER" id="PTHR37825:SF1">
    <property type="entry name" value="TRNA(MET) CYTIDINE ACETATE LIGASE"/>
    <property type="match status" value="1"/>
</dbReference>
<evidence type="ECO:0000313" key="4">
    <source>
        <dbReference type="EMBL" id="MFM9413067.1"/>
    </source>
</evidence>
<keyword evidence="1 3" id="KW-0819">tRNA processing</keyword>
<dbReference type="HAMAP" id="MF_01539">
    <property type="entry name" value="TmcAL"/>
    <property type="match status" value="1"/>
</dbReference>
<comment type="catalytic activity">
    <reaction evidence="3">
        <text>cytidine(34) in elongator tRNA(Met) + acetate + ATP = N(4)-acetylcytidine(34) in elongator tRNA(Met) + AMP + diphosphate</text>
        <dbReference type="Rhea" id="RHEA:58144"/>
        <dbReference type="Rhea" id="RHEA-COMP:10693"/>
        <dbReference type="Rhea" id="RHEA-COMP:10694"/>
        <dbReference type="ChEBI" id="CHEBI:30089"/>
        <dbReference type="ChEBI" id="CHEBI:30616"/>
        <dbReference type="ChEBI" id="CHEBI:33019"/>
        <dbReference type="ChEBI" id="CHEBI:74900"/>
        <dbReference type="ChEBI" id="CHEBI:82748"/>
        <dbReference type="ChEBI" id="CHEBI:456215"/>
    </reaction>
</comment>
<dbReference type="EMBL" id="JBJUVG010000002">
    <property type="protein sequence ID" value="MFM9413067.1"/>
    <property type="molecule type" value="Genomic_DNA"/>
</dbReference>
<dbReference type="NCBIfam" id="TIGR00125">
    <property type="entry name" value="cyt_tran_rel"/>
    <property type="match status" value="1"/>
</dbReference>
<keyword evidence="5" id="KW-1185">Reference proteome</keyword>
<dbReference type="Pfam" id="PF05636">
    <property type="entry name" value="HIGH_NTase1"/>
    <property type="match status" value="1"/>
</dbReference>
<dbReference type="Gene3D" id="3.40.50.620">
    <property type="entry name" value="HUPs"/>
    <property type="match status" value="1"/>
</dbReference>
<sequence>MQICGIIAEFNPFHRGHARLVETIHRLLPEALIVGVMSGPFCQRGDAAILDKWARAEAATAAGVNVLFELHSTWSTASLQTFAYGAVETLKATGLVTHLAFGSECGQVEELETLADQLRQPSDQFTHLLKTALADGAPFALAQQGALEKVTGVSPLKDRPNDRLALSYLRYAPSHWQALAVQRDTQHDGQASGRAIRSALSQGQSVNDLLTPAALAQVEKAGKQGWTWPDLGDFYGALQLRLTNMSAGEVVGLLACTEGIAIRLKRAAHSADSFEAWLDTALDRHLFESTLRRAALQILSPVKPLQAVPYLRLLAADDLGRRLLKAMKGRARVPIIGNCGRDVKKLPAQAQAAFADDLRRQETSRLLQKAAPYRQALRDFHTPPVMI</sequence>
<reference evidence="4 5" key="1">
    <citation type="journal article" date="2016" name="Int. J. Syst. Evol. Microbiol.">
        <title>Peptococcus simiae sp. nov., isolated from rhesus macaque faeces and emended description of the genus Peptococcus.</title>
        <authorList>
            <person name="Shkoporov A.N."/>
            <person name="Efimov B.A."/>
            <person name="Kondova I."/>
            <person name="Ouwerling B."/>
            <person name="Chaplin A.V."/>
            <person name="Shcherbakova V.A."/>
            <person name="Langermans J.A.M."/>
        </authorList>
    </citation>
    <scope>NUCLEOTIDE SEQUENCE [LARGE SCALE GENOMIC DNA]</scope>
    <source>
        <strain evidence="4 5">M108</strain>
    </source>
</reference>
<protein>
    <recommendedName>
        <fullName evidence="3">tRNA(Met) cytidine acetate ligase</fullName>
        <ecNumber evidence="3">6.3.4.-</ecNumber>
    </recommendedName>
</protein>
<organism evidence="4 5">
    <name type="scientific">Peptococcus simiae</name>
    <dbReference type="NCBI Taxonomy" id="1643805"/>
    <lineage>
        <taxon>Bacteria</taxon>
        <taxon>Bacillati</taxon>
        <taxon>Bacillota</taxon>
        <taxon>Clostridia</taxon>
        <taxon>Eubacteriales</taxon>
        <taxon>Peptococcaceae</taxon>
        <taxon>Peptococcus</taxon>
    </lineage>
</organism>
<evidence type="ECO:0000256" key="1">
    <source>
        <dbReference type="ARBA" id="ARBA00022694"/>
    </source>
</evidence>
<dbReference type="EC" id="6.3.4.-" evidence="3"/>
<dbReference type="PANTHER" id="PTHR37825">
    <property type="entry name" value="TRNA(MET) CYTIDINE ACETATE LIGASE"/>
    <property type="match status" value="1"/>
</dbReference>
<keyword evidence="3" id="KW-0547">Nucleotide-binding</keyword>
<comment type="caution">
    <text evidence="3">Lacks conserved residue(s) required for the propagation of feature annotation.</text>
</comment>
<feature type="binding site" evidence="3">
    <location>
        <begin position="7"/>
        <end position="20"/>
    </location>
    <ligand>
        <name>ATP</name>
        <dbReference type="ChEBI" id="CHEBI:30616"/>
    </ligand>
</feature>